<keyword evidence="3" id="KW-1185">Reference proteome</keyword>
<evidence type="ECO:0000256" key="1">
    <source>
        <dbReference type="SAM" id="MobiDB-lite"/>
    </source>
</evidence>
<name>A0ABV1VYX1_9ACTN</name>
<comment type="caution">
    <text evidence="2">The sequence shown here is derived from an EMBL/GenBank/DDBJ whole genome shotgun (WGS) entry which is preliminary data.</text>
</comment>
<accession>A0ABV1VYX1</accession>
<reference evidence="2 3" key="1">
    <citation type="submission" date="2024-06" db="EMBL/GenBank/DDBJ databases">
        <title>The Natural Products Discovery Center: Release of the First 8490 Sequenced Strains for Exploring Actinobacteria Biosynthetic Diversity.</title>
        <authorList>
            <person name="Kalkreuter E."/>
            <person name="Kautsar S.A."/>
            <person name="Yang D."/>
            <person name="Bader C.D."/>
            <person name="Teijaro C.N."/>
            <person name="Fluegel L."/>
            <person name="Davis C.M."/>
            <person name="Simpson J.R."/>
            <person name="Lauterbach L."/>
            <person name="Steele A.D."/>
            <person name="Gui C."/>
            <person name="Meng S."/>
            <person name="Li G."/>
            <person name="Viehrig K."/>
            <person name="Ye F."/>
            <person name="Su P."/>
            <person name="Kiefer A.F."/>
            <person name="Nichols A."/>
            <person name="Cepeda A.J."/>
            <person name="Yan W."/>
            <person name="Fan B."/>
            <person name="Jiang Y."/>
            <person name="Adhikari A."/>
            <person name="Zheng C.-J."/>
            <person name="Schuster L."/>
            <person name="Cowan T.M."/>
            <person name="Smanski M.J."/>
            <person name="Chevrette M.G."/>
            <person name="De Carvalho L.P.S."/>
            <person name="Shen B."/>
        </authorList>
    </citation>
    <scope>NUCLEOTIDE SEQUENCE [LARGE SCALE GENOMIC DNA]</scope>
    <source>
        <strain evidence="2 3">NPDC000634</strain>
    </source>
</reference>
<organism evidence="2 3">
    <name type="scientific">Streptomyces carpinensis</name>
    <dbReference type="NCBI Taxonomy" id="66369"/>
    <lineage>
        <taxon>Bacteria</taxon>
        <taxon>Bacillati</taxon>
        <taxon>Actinomycetota</taxon>
        <taxon>Actinomycetes</taxon>
        <taxon>Kitasatosporales</taxon>
        <taxon>Streptomycetaceae</taxon>
        <taxon>Streptomyces</taxon>
    </lineage>
</organism>
<dbReference type="EMBL" id="JBEPCU010000095">
    <property type="protein sequence ID" value="MER6977136.1"/>
    <property type="molecule type" value="Genomic_DNA"/>
</dbReference>
<evidence type="ECO:0000313" key="3">
    <source>
        <dbReference type="Proteomes" id="UP001458415"/>
    </source>
</evidence>
<evidence type="ECO:0000313" key="2">
    <source>
        <dbReference type="EMBL" id="MER6977136.1"/>
    </source>
</evidence>
<proteinExistence type="predicted"/>
<evidence type="ECO:0008006" key="4">
    <source>
        <dbReference type="Google" id="ProtNLM"/>
    </source>
</evidence>
<sequence>MYDHGEWTSSKGKPEAWLTEKEQAKLLRLEQRAAHRKSFRKRAERTSNRCGRPMTRSKGFVRESSAGTRNWQQQTTTEIAVKYSVLVVEDLAITNMTKSARGGNRPGPREERRAEAGLNRAISQEAWGRTVTMLTYKAA</sequence>
<dbReference type="RefSeq" id="WP_158103961.1">
    <property type="nucleotide sequence ID" value="NZ_MUBM01000296.1"/>
</dbReference>
<feature type="region of interest" description="Disordered" evidence="1">
    <location>
        <begin position="33"/>
        <end position="69"/>
    </location>
</feature>
<feature type="compositionally biased region" description="Basic residues" evidence="1">
    <location>
        <begin position="34"/>
        <end position="43"/>
    </location>
</feature>
<dbReference type="Proteomes" id="UP001458415">
    <property type="component" value="Unassembled WGS sequence"/>
</dbReference>
<protein>
    <recommendedName>
        <fullName evidence="4">Transposase</fullName>
    </recommendedName>
</protein>
<gene>
    <name evidence="2" type="ORF">ABT317_08920</name>
</gene>